<gene>
    <name evidence="1" type="ORF">BTTOUR_33310</name>
</gene>
<evidence type="ECO:0000313" key="2">
    <source>
        <dbReference type="Proteomes" id="UP001272716"/>
    </source>
</evidence>
<name>A0ABD5I8H3_BACTU</name>
<dbReference type="AlphaFoldDB" id="A0ABD5I8H3"/>
<accession>A0ABD5I8H3</accession>
<sequence>MNDYSGATSLFLLSAGYITKELEYFPETDKVWIEIGEMEGTFIVDSVELLLMEE</sequence>
<proteinExistence type="predicted"/>
<dbReference type="EMBL" id="JAWQCK010000009">
    <property type="protein sequence ID" value="MDW9213626.1"/>
    <property type="molecule type" value="Genomic_DNA"/>
</dbReference>
<organism evidence="1 2">
    <name type="scientific">Bacillus thuringiensis serovar toumanoffi</name>
    <dbReference type="NCBI Taxonomy" id="180862"/>
    <lineage>
        <taxon>Bacteria</taxon>
        <taxon>Bacillati</taxon>
        <taxon>Bacillota</taxon>
        <taxon>Bacilli</taxon>
        <taxon>Bacillales</taxon>
        <taxon>Bacillaceae</taxon>
        <taxon>Bacillus</taxon>
        <taxon>Bacillus cereus group</taxon>
    </lineage>
</organism>
<evidence type="ECO:0000313" key="1">
    <source>
        <dbReference type="EMBL" id="MDW9213626.1"/>
    </source>
</evidence>
<reference evidence="1 2" key="1">
    <citation type="submission" date="2023-10" db="EMBL/GenBank/DDBJ databases">
        <title>Draft Genome Sequence of Bacillus thuringiensis serovar. toumanoffi 4059: Identification of a Novel Cry Protein Candidate.</title>
        <authorList>
            <person name="Murdoch R.W."/>
            <person name="Gemler B."/>
            <person name="Heater B.S."/>
        </authorList>
    </citation>
    <scope>NUCLEOTIDE SEQUENCE [LARGE SCALE GENOMIC DNA]</scope>
    <source>
        <strain evidence="1 2">4059</strain>
    </source>
</reference>
<dbReference type="Proteomes" id="UP001272716">
    <property type="component" value="Unassembled WGS sequence"/>
</dbReference>
<comment type="caution">
    <text evidence="1">The sequence shown here is derived from an EMBL/GenBank/DDBJ whole genome shotgun (WGS) entry which is preliminary data.</text>
</comment>
<protein>
    <submittedName>
        <fullName evidence="1">Pesticidal protein</fullName>
    </submittedName>
</protein>